<protein>
    <recommendedName>
        <fullName evidence="2">PiggyBac transposable element-derived protein domain-containing protein</fullName>
    </recommendedName>
</protein>
<sequence>MEAYRTFFKTRKWTLKVIIHFIDLACCNAWMEYRNFCREIRMPPKAIHDLLSFRLALAEALVADQTNTSVEWCSGSESGDVDLTPPSERYRPADQPCPEKRLDGINHWPEESGLKSARMCRRKECKSRTRTRCTKCDVYLCFSKKKNCFTIYHTKK</sequence>
<dbReference type="EMBL" id="GAKP01002306">
    <property type="protein sequence ID" value="JAC56646.1"/>
    <property type="molecule type" value="Transcribed_RNA"/>
</dbReference>
<name>A0A034WM56_BACDO</name>
<evidence type="ECO:0008006" key="2">
    <source>
        <dbReference type="Google" id="ProtNLM"/>
    </source>
</evidence>
<organism evidence="1">
    <name type="scientific">Bactrocera dorsalis</name>
    <name type="common">Oriental fruit fly</name>
    <name type="synonym">Dacus dorsalis</name>
    <dbReference type="NCBI Taxonomy" id="27457"/>
    <lineage>
        <taxon>Eukaryota</taxon>
        <taxon>Metazoa</taxon>
        <taxon>Ecdysozoa</taxon>
        <taxon>Arthropoda</taxon>
        <taxon>Hexapoda</taxon>
        <taxon>Insecta</taxon>
        <taxon>Pterygota</taxon>
        <taxon>Neoptera</taxon>
        <taxon>Endopterygota</taxon>
        <taxon>Diptera</taxon>
        <taxon>Brachycera</taxon>
        <taxon>Muscomorpha</taxon>
        <taxon>Tephritoidea</taxon>
        <taxon>Tephritidae</taxon>
        <taxon>Bactrocera</taxon>
        <taxon>Bactrocera</taxon>
    </lineage>
</organism>
<dbReference type="PANTHER" id="PTHR47272">
    <property type="entry name" value="DDE_TNP_1_7 DOMAIN-CONTAINING PROTEIN"/>
    <property type="match status" value="1"/>
</dbReference>
<reference evidence="1" key="1">
    <citation type="journal article" date="2014" name="BMC Genomics">
        <title>Characterizing the developmental transcriptome of the oriental fruit fly, Bactrocera dorsalis (Diptera: Tephritidae) through comparative genomic analysis with Drosophila melanogaster utilizing modENCODE datasets.</title>
        <authorList>
            <person name="Geib S.M."/>
            <person name="Calla B."/>
            <person name="Hall B."/>
            <person name="Hou S."/>
            <person name="Manoukis N.C."/>
        </authorList>
    </citation>
    <scope>NUCLEOTIDE SEQUENCE</scope>
    <source>
        <strain evidence="1">Punador</strain>
    </source>
</reference>
<proteinExistence type="predicted"/>
<accession>A0A034WM56</accession>
<dbReference type="PANTHER" id="PTHR47272:SF2">
    <property type="entry name" value="PIGGYBAC TRANSPOSABLE ELEMENT-DERIVED PROTEIN 3-LIKE"/>
    <property type="match status" value="1"/>
</dbReference>
<dbReference type="OrthoDB" id="123207at2759"/>
<evidence type="ECO:0000313" key="1">
    <source>
        <dbReference type="EMBL" id="JAC56646.1"/>
    </source>
</evidence>
<dbReference type="AlphaFoldDB" id="A0A034WM56"/>